<dbReference type="Gene3D" id="2.40.320.10">
    <property type="entry name" value="Hypothetical Protein Pfu-838710-001"/>
    <property type="match status" value="1"/>
</dbReference>
<protein>
    <recommendedName>
        <fullName evidence="2">CYTH domain-containing protein</fullName>
    </recommendedName>
</protein>
<dbReference type="Pfam" id="PF01928">
    <property type="entry name" value="CYTH"/>
    <property type="match status" value="1"/>
</dbReference>
<dbReference type="AlphaFoldDB" id="A0A2S2CS94"/>
<dbReference type="EMBL" id="CP029353">
    <property type="protein sequence ID" value="AWK87295.1"/>
    <property type="molecule type" value="Genomic_DNA"/>
</dbReference>
<dbReference type="SMART" id="SM01118">
    <property type="entry name" value="CYTH"/>
    <property type="match status" value="1"/>
</dbReference>
<dbReference type="InterPro" id="IPR033469">
    <property type="entry name" value="CYTH-like_dom_sf"/>
</dbReference>
<gene>
    <name evidence="3" type="ORF">DEW08_14670</name>
</gene>
<evidence type="ECO:0000313" key="4">
    <source>
        <dbReference type="Proteomes" id="UP000245629"/>
    </source>
</evidence>
<dbReference type="InterPro" id="IPR023577">
    <property type="entry name" value="CYTH_domain"/>
</dbReference>
<name>A0A2S2CS94_9PROT</name>
<evidence type="ECO:0000313" key="3">
    <source>
        <dbReference type="EMBL" id="AWK87295.1"/>
    </source>
</evidence>
<dbReference type="OrthoDB" id="9805588at2"/>
<feature type="domain" description="CYTH" evidence="2">
    <location>
        <begin position="2"/>
        <end position="150"/>
    </location>
</feature>
<reference evidence="4" key="1">
    <citation type="submission" date="2018-05" db="EMBL/GenBank/DDBJ databases">
        <title>Azospirillum thermophila sp. nov., a novel isolated from hot spring.</title>
        <authorList>
            <person name="Zhao Z."/>
        </authorList>
    </citation>
    <scope>NUCLEOTIDE SEQUENCE [LARGE SCALE GENOMIC DNA]</scope>
    <source>
        <strain evidence="4">CFH 70021</strain>
    </source>
</reference>
<evidence type="ECO:0000256" key="1">
    <source>
        <dbReference type="PIRSR" id="PIRSR016487-1"/>
    </source>
</evidence>
<dbReference type="SUPFAM" id="SSF55154">
    <property type="entry name" value="CYTH-like phosphatases"/>
    <property type="match status" value="1"/>
</dbReference>
<proteinExistence type="predicted"/>
<dbReference type="InterPro" id="IPR012042">
    <property type="entry name" value="NeuTTM/CthTTM-like"/>
</dbReference>
<dbReference type="PIRSF" id="PIRSF016487">
    <property type="entry name" value="CYTH_UCP016487"/>
    <property type="match status" value="1"/>
</dbReference>
<dbReference type="PROSITE" id="PS51707">
    <property type="entry name" value="CYTH"/>
    <property type="match status" value="1"/>
</dbReference>
<dbReference type="PANTHER" id="PTHR40114:SF1">
    <property type="entry name" value="SLR0698 PROTEIN"/>
    <property type="match status" value="1"/>
</dbReference>
<accession>A0A2S2CS94</accession>
<dbReference type="CDD" id="cd07891">
    <property type="entry name" value="CYTH-like_CthTTM-like_1"/>
    <property type="match status" value="1"/>
</dbReference>
<dbReference type="KEGG" id="azz:DEW08_14670"/>
<dbReference type="PANTHER" id="PTHR40114">
    <property type="entry name" value="SLR0698 PROTEIN"/>
    <property type="match status" value="1"/>
</dbReference>
<dbReference type="RefSeq" id="WP_109328279.1">
    <property type="nucleotide sequence ID" value="NZ_CP029353.1"/>
</dbReference>
<sequence>MPQEIERRFLVRGSLPAGLLRPGERIVQGYLPARNGSTARVRVAGGRAFLTKKSRKCGCCRTEVERELPIETALRLINEACTGSLIIKTRHRIDHFGFLWEIDVFHGDNRGLVIAEIELPHPETVFPLPDWVGAEITTVAGYSNSALARRPLRFRPLAA</sequence>
<feature type="active site" description="Proton acceptor" evidence="1">
    <location>
        <position position="30"/>
    </location>
</feature>
<dbReference type="Proteomes" id="UP000245629">
    <property type="component" value="Chromosome 2"/>
</dbReference>
<keyword evidence="4" id="KW-1185">Reference proteome</keyword>
<evidence type="ECO:0000259" key="2">
    <source>
        <dbReference type="PROSITE" id="PS51707"/>
    </source>
</evidence>
<organism evidence="3 4">
    <name type="scientific">Azospirillum thermophilum</name>
    <dbReference type="NCBI Taxonomy" id="2202148"/>
    <lineage>
        <taxon>Bacteria</taxon>
        <taxon>Pseudomonadati</taxon>
        <taxon>Pseudomonadota</taxon>
        <taxon>Alphaproteobacteria</taxon>
        <taxon>Rhodospirillales</taxon>
        <taxon>Azospirillaceae</taxon>
        <taxon>Azospirillum</taxon>
    </lineage>
</organism>